<dbReference type="GO" id="GO:0015074">
    <property type="term" value="P:DNA integration"/>
    <property type="evidence" value="ECO:0007669"/>
    <property type="project" value="InterPro"/>
</dbReference>
<evidence type="ECO:0000259" key="1">
    <source>
        <dbReference type="PROSITE" id="PS50994"/>
    </source>
</evidence>
<proteinExistence type="predicted"/>
<dbReference type="InterPro" id="IPR057670">
    <property type="entry name" value="SH3_retrovirus"/>
</dbReference>
<feature type="domain" description="Integrase catalytic" evidence="1">
    <location>
        <begin position="1"/>
        <end position="69"/>
    </location>
</feature>
<dbReference type="Proteomes" id="UP001341281">
    <property type="component" value="Chromosome 02"/>
</dbReference>
<dbReference type="SUPFAM" id="SSF53098">
    <property type="entry name" value="Ribonuclease H-like"/>
    <property type="match status" value="1"/>
</dbReference>
<dbReference type="PANTHER" id="PTHR42648:SF25">
    <property type="entry name" value="RNA-DIRECTED DNA POLYMERASE"/>
    <property type="match status" value="1"/>
</dbReference>
<gene>
    <name evidence="2" type="ORF">U9M48_008778</name>
</gene>
<evidence type="ECO:0000313" key="2">
    <source>
        <dbReference type="EMBL" id="WVZ58507.1"/>
    </source>
</evidence>
<sequence>MPPYSPQQNGVVERRNQTMVGMARSMLKAKKMPSKFWGEAVSTAVFILSRAPTKSLKGMTPFEAWHGRKPDVAFMRTFRCIGHVKNVKLHLSKLEDRSTPMVFLGYEHGSKAYRLYHPRAERVHVSQDVVFDEGASWS</sequence>
<dbReference type="InterPro" id="IPR036397">
    <property type="entry name" value="RNaseH_sf"/>
</dbReference>
<dbReference type="GO" id="GO:0003676">
    <property type="term" value="F:nucleic acid binding"/>
    <property type="evidence" value="ECO:0007669"/>
    <property type="project" value="InterPro"/>
</dbReference>
<dbReference type="InterPro" id="IPR039537">
    <property type="entry name" value="Retrotran_Ty1/copia-like"/>
</dbReference>
<protein>
    <recommendedName>
        <fullName evidence="1">Integrase catalytic domain-containing protein</fullName>
    </recommendedName>
</protein>
<organism evidence="2 3">
    <name type="scientific">Paspalum notatum var. saurae</name>
    <dbReference type="NCBI Taxonomy" id="547442"/>
    <lineage>
        <taxon>Eukaryota</taxon>
        <taxon>Viridiplantae</taxon>
        <taxon>Streptophyta</taxon>
        <taxon>Embryophyta</taxon>
        <taxon>Tracheophyta</taxon>
        <taxon>Spermatophyta</taxon>
        <taxon>Magnoliopsida</taxon>
        <taxon>Liliopsida</taxon>
        <taxon>Poales</taxon>
        <taxon>Poaceae</taxon>
        <taxon>PACMAD clade</taxon>
        <taxon>Panicoideae</taxon>
        <taxon>Andropogonodae</taxon>
        <taxon>Paspaleae</taxon>
        <taxon>Paspalinae</taxon>
        <taxon>Paspalum</taxon>
    </lineage>
</organism>
<dbReference type="Gene3D" id="3.30.420.10">
    <property type="entry name" value="Ribonuclease H-like superfamily/Ribonuclease H"/>
    <property type="match status" value="1"/>
</dbReference>
<dbReference type="Pfam" id="PF25597">
    <property type="entry name" value="SH3_retrovirus"/>
    <property type="match status" value="1"/>
</dbReference>
<evidence type="ECO:0000313" key="3">
    <source>
        <dbReference type="Proteomes" id="UP001341281"/>
    </source>
</evidence>
<name>A0AAQ3SPY7_PASNO</name>
<dbReference type="InterPro" id="IPR012337">
    <property type="entry name" value="RNaseH-like_sf"/>
</dbReference>
<dbReference type="PANTHER" id="PTHR42648">
    <property type="entry name" value="TRANSPOSASE, PUTATIVE-RELATED"/>
    <property type="match status" value="1"/>
</dbReference>
<dbReference type="EMBL" id="CP144746">
    <property type="protein sequence ID" value="WVZ58507.1"/>
    <property type="molecule type" value="Genomic_DNA"/>
</dbReference>
<dbReference type="PROSITE" id="PS50994">
    <property type="entry name" value="INTEGRASE"/>
    <property type="match status" value="1"/>
</dbReference>
<dbReference type="AlphaFoldDB" id="A0AAQ3SPY7"/>
<keyword evidence="3" id="KW-1185">Reference proteome</keyword>
<reference evidence="2 3" key="1">
    <citation type="submission" date="2024-02" db="EMBL/GenBank/DDBJ databases">
        <title>High-quality chromosome-scale genome assembly of Pensacola bahiagrass (Paspalum notatum Flugge var. saurae).</title>
        <authorList>
            <person name="Vega J.M."/>
            <person name="Podio M."/>
            <person name="Orjuela J."/>
            <person name="Siena L.A."/>
            <person name="Pessino S.C."/>
            <person name="Combes M.C."/>
            <person name="Mariac C."/>
            <person name="Albertini E."/>
            <person name="Pupilli F."/>
            <person name="Ortiz J.P.A."/>
            <person name="Leblanc O."/>
        </authorList>
    </citation>
    <scope>NUCLEOTIDE SEQUENCE [LARGE SCALE GENOMIC DNA]</scope>
    <source>
        <strain evidence="2">R1</strain>
        <tissue evidence="2">Leaf</tissue>
    </source>
</reference>
<dbReference type="InterPro" id="IPR001584">
    <property type="entry name" value="Integrase_cat-core"/>
</dbReference>
<accession>A0AAQ3SPY7</accession>